<dbReference type="RefSeq" id="WP_091122106.1">
    <property type="nucleotide sequence ID" value="NZ_FOLB01000004.1"/>
</dbReference>
<dbReference type="STRING" id="574651.SAMN04487968_104258"/>
<dbReference type="InterPro" id="IPR043725">
    <property type="entry name" value="DUF5667"/>
</dbReference>
<dbReference type="EMBL" id="FOLB01000004">
    <property type="protein sequence ID" value="SFC21179.1"/>
    <property type="molecule type" value="Genomic_DNA"/>
</dbReference>
<dbReference type="Proteomes" id="UP000198832">
    <property type="component" value="Unassembled WGS sequence"/>
</dbReference>
<name>A0A1I1HAL1_9ACTN</name>
<evidence type="ECO:0000313" key="4">
    <source>
        <dbReference type="Proteomes" id="UP000198832"/>
    </source>
</evidence>
<feature type="domain" description="DUF5667" evidence="2">
    <location>
        <begin position="121"/>
        <end position="231"/>
    </location>
</feature>
<dbReference type="OrthoDB" id="3402808at2"/>
<feature type="region of interest" description="Disordered" evidence="1">
    <location>
        <begin position="282"/>
        <end position="345"/>
    </location>
</feature>
<evidence type="ECO:0000259" key="2">
    <source>
        <dbReference type="Pfam" id="PF18915"/>
    </source>
</evidence>
<dbReference type="AlphaFoldDB" id="A0A1I1HAL1"/>
<gene>
    <name evidence="3" type="ORF">SAMN04487968_104258</name>
</gene>
<organism evidence="3 4">
    <name type="scientific">Nocardioides terrae</name>
    <dbReference type="NCBI Taxonomy" id="574651"/>
    <lineage>
        <taxon>Bacteria</taxon>
        <taxon>Bacillati</taxon>
        <taxon>Actinomycetota</taxon>
        <taxon>Actinomycetes</taxon>
        <taxon>Propionibacteriales</taxon>
        <taxon>Nocardioidaceae</taxon>
        <taxon>Nocardioides</taxon>
    </lineage>
</organism>
<feature type="compositionally biased region" description="Low complexity" evidence="1">
    <location>
        <begin position="295"/>
        <end position="309"/>
    </location>
</feature>
<evidence type="ECO:0000313" key="3">
    <source>
        <dbReference type="EMBL" id="SFC21179.1"/>
    </source>
</evidence>
<accession>A0A1I1HAL1</accession>
<reference evidence="3 4" key="1">
    <citation type="submission" date="2016-10" db="EMBL/GenBank/DDBJ databases">
        <authorList>
            <person name="de Groot N.N."/>
        </authorList>
    </citation>
    <scope>NUCLEOTIDE SEQUENCE [LARGE SCALE GENOMIC DNA]</scope>
    <source>
        <strain evidence="3 4">CGMCC 1.7056</strain>
    </source>
</reference>
<keyword evidence="4" id="KW-1185">Reference proteome</keyword>
<proteinExistence type="predicted"/>
<evidence type="ECO:0000256" key="1">
    <source>
        <dbReference type="SAM" id="MobiDB-lite"/>
    </source>
</evidence>
<protein>
    <recommendedName>
        <fullName evidence="2">DUF5667 domain-containing protein</fullName>
    </recommendedName>
</protein>
<dbReference type="Pfam" id="PF18915">
    <property type="entry name" value="DUF5667"/>
    <property type="match status" value="1"/>
</dbReference>
<sequence>MSPAFSTRRRAEQFDALLDGRLTEAPSAQLASLLALADGLRAVPQLAPRAEFTASLRERLMAEAPTALAVTAPDGASDANSRLSVGHHAPGKPRRERRLAVALAAVSIVGATGTSAVASQGALPGDTLYPVKRLVEDVRTTLAMGETAKADVLLSQARTRLEELRGLGERDDVDEAAVKRTIEDFAQDADGASTILLADYADHRDEQAIGKLRTFTAQGATALSELADLLPEGVHGALAEATDAILGIDHSAAEACPACGGGITELPSTLVDLLAATQASLDQAASAPQKPGNGAKPADAVPAVPAPSAGTLPGHVTDPLKTRPGTKSGPGAGVLPTAPPTSLGDGVGQVGDGVGGAVGGVGGAVGDLGDQVGGPLGDTLGDVGDGVSGLGGTVGGTVGGVGGLLDDVTGGLLGTGTSPTPRP</sequence>
<feature type="region of interest" description="Disordered" evidence="1">
    <location>
        <begin position="72"/>
        <end position="94"/>
    </location>
</feature>